<keyword evidence="1 5" id="KW-0808">Transferase</keyword>
<dbReference type="AlphaFoldDB" id="A0A1H8NJH2"/>
<dbReference type="InterPro" id="IPR000182">
    <property type="entry name" value="GNAT_dom"/>
</dbReference>
<accession>A0A1H8NJH2</accession>
<dbReference type="PROSITE" id="PS51186">
    <property type="entry name" value="GNAT"/>
    <property type="match status" value="1"/>
</dbReference>
<evidence type="ECO:0000256" key="3">
    <source>
        <dbReference type="SAM" id="MobiDB-lite"/>
    </source>
</evidence>
<dbReference type="Pfam" id="PF00583">
    <property type="entry name" value="Acetyltransf_1"/>
    <property type="match status" value="1"/>
</dbReference>
<organism evidence="5 6">
    <name type="scientific">Halogranum amylolyticum</name>
    <dbReference type="NCBI Taxonomy" id="660520"/>
    <lineage>
        <taxon>Archaea</taxon>
        <taxon>Methanobacteriati</taxon>
        <taxon>Methanobacteriota</taxon>
        <taxon>Stenosarchaea group</taxon>
        <taxon>Halobacteria</taxon>
        <taxon>Halobacteriales</taxon>
        <taxon>Haloferacaceae</taxon>
    </lineage>
</organism>
<evidence type="ECO:0000259" key="4">
    <source>
        <dbReference type="PROSITE" id="PS51186"/>
    </source>
</evidence>
<keyword evidence="6" id="KW-1185">Reference proteome</keyword>
<keyword evidence="2" id="KW-0012">Acyltransferase</keyword>
<dbReference type="RefSeq" id="WP_089820948.1">
    <property type="nucleotide sequence ID" value="NZ_FODV01000001.1"/>
</dbReference>
<feature type="compositionally biased region" description="Basic and acidic residues" evidence="3">
    <location>
        <begin position="1"/>
        <end position="11"/>
    </location>
</feature>
<evidence type="ECO:0000256" key="2">
    <source>
        <dbReference type="ARBA" id="ARBA00023315"/>
    </source>
</evidence>
<evidence type="ECO:0000256" key="1">
    <source>
        <dbReference type="ARBA" id="ARBA00022679"/>
    </source>
</evidence>
<feature type="domain" description="N-acetyltransferase" evidence="4">
    <location>
        <begin position="11"/>
        <end position="146"/>
    </location>
</feature>
<evidence type="ECO:0000313" key="6">
    <source>
        <dbReference type="Proteomes" id="UP000199126"/>
    </source>
</evidence>
<protein>
    <submittedName>
        <fullName evidence="5">Acetyltransferase (GNAT) family protein</fullName>
    </submittedName>
</protein>
<proteinExistence type="predicted"/>
<dbReference type="SUPFAM" id="SSF55729">
    <property type="entry name" value="Acyl-CoA N-acyltransferases (Nat)"/>
    <property type="match status" value="1"/>
</dbReference>
<reference evidence="6" key="1">
    <citation type="submission" date="2016-10" db="EMBL/GenBank/DDBJ databases">
        <authorList>
            <person name="Varghese N."/>
            <person name="Submissions S."/>
        </authorList>
    </citation>
    <scope>NUCLEOTIDE SEQUENCE [LARGE SCALE GENOMIC DNA]</scope>
    <source>
        <strain evidence="6">CGMCC 1.10121</strain>
    </source>
</reference>
<feature type="region of interest" description="Disordered" evidence="3">
    <location>
        <begin position="1"/>
        <end position="22"/>
    </location>
</feature>
<evidence type="ECO:0000313" key="5">
    <source>
        <dbReference type="EMBL" id="SEO29727.1"/>
    </source>
</evidence>
<dbReference type="PANTHER" id="PTHR43420">
    <property type="entry name" value="ACETYLTRANSFERASE"/>
    <property type="match status" value="1"/>
</dbReference>
<gene>
    <name evidence="5" type="ORF">SAMN04487948_101599</name>
</gene>
<dbReference type="OrthoDB" id="87545at2157"/>
<name>A0A1H8NJH2_9EURY</name>
<dbReference type="CDD" id="cd04301">
    <property type="entry name" value="NAT_SF"/>
    <property type="match status" value="1"/>
</dbReference>
<dbReference type="GO" id="GO:0016747">
    <property type="term" value="F:acyltransferase activity, transferring groups other than amino-acyl groups"/>
    <property type="evidence" value="ECO:0007669"/>
    <property type="project" value="InterPro"/>
</dbReference>
<dbReference type="InterPro" id="IPR016181">
    <property type="entry name" value="Acyl_CoA_acyltransferase"/>
</dbReference>
<dbReference type="Gene3D" id="3.40.630.30">
    <property type="match status" value="1"/>
</dbReference>
<sequence length="148" mass="16025">MTAETPRERGPRVRRARPTDGTRLSRLQSLLPRRSPDLLDYGLAVGDVLVSTADGAVVGYVLPVSGDGVHVAELVVAEDHRREGHASALLDAVCDSLGDGDEITLAVAPDNEGARAFYRDYGFEAVERREDYFEGDPALWFVTSASPL</sequence>
<dbReference type="EMBL" id="FODV01000001">
    <property type="protein sequence ID" value="SEO29727.1"/>
    <property type="molecule type" value="Genomic_DNA"/>
</dbReference>
<dbReference type="PANTHER" id="PTHR43420:SF12">
    <property type="entry name" value="N-ACETYLTRANSFERASE DOMAIN-CONTAINING PROTEIN"/>
    <property type="match status" value="1"/>
</dbReference>
<dbReference type="Proteomes" id="UP000199126">
    <property type="component" value="Unassembled WGS sequence"/>
</dbReference>
<dbReference type="InterPro" id="IPR050680">
    <property type="entry name" value="YpeA/RimI_acetyltransf"/>
</dbReference>